<protein>
    <submittedName>
        <fullName evidence="11">Toll-like receptor 1</fullName>
    </submittedName>
</protein>
<dbReference type="InterPro" id="IPR032675">
    <property type="entry name" value="LRR_dom_sf"/>
</dbReference>
<evidence type="ECO:0000256" key="7">
    <source>
        <dbReference type="ARBA" id="ARBA00022989"/>
    </source>
</evidence>
<evidence type="ECO:0000256" key="5">
    <source>
        <dbReference type="ARBA" id="ARBA00022729"/>
    </source>
</evidence>
<dbReference type="Ensembl" id="ENSOKIT00005011886.1">
    <property type="protein sequence ID" value="ENSOKIP00005011159.1"/>
    <property type="gene ID" value="ENSOKIG00005005006.1"/>
</dbReference>
<dbReference type="PROSITE" id="PS51450">
    <property type="entry name" value="LRR"/>
    <property type="match status" value="1"/>
</dbReference>
<name>A0A8C7CT28_ONCKI</name>
<dbReference type="SUPFAM" id="SSF52200">
    <property type="entry name" value="Toll/Interleukin receptor TIR domain"/>
    <property type="match status" value="1"/>
</dbReference>
<keyword evidence="3" id="KW-0399">Innate immunity</keyword>
<dbReference type="Gene3D" id="3.80.10.10">
    <property type="entry name" value="Ribonuclease Inhibitor"/>
    <property type="match status" value="2"/>
</dbReference>
<dbReference type="Pfam" id="PF13855">
    <property type="entry name" value="LRR_8"/>
    <property type="match status" value="1"/>
</dbReference>
<reference evidence="11" key="1">
    <citation type="submission" date="2025-08" db="UniProtKB">
        <authorList>
            <consortium name="Ensembl"/>
        </authorList>
    </citation>
    <scope>IDENTIFICATION</scope>
</reference>
<dbReference type="GO" id="GO:0038023">
    <property type="term" value="F:signaling receptor activity"/>
    <property type="evidence" value="ECO:0007669"/>
    <property type="project" value="TreeGrafter"/>
</dbReference>
<dbReference type="PRINTS" id="PR00019">
    <property type="entry name" value="LEURICHRPT"/>
</dbReference>
<evidence type="ECO:0000259" key="10">
    <source>
        <dbReference type="PROSITE" id="PS50104"/>
    </source>
</evidence>
<evidence type="ECO:0000313" key="11">
    <source>
        <dbReference type="Ensembl" id="ENSOKIP00005011159.1"/>
    </source>
</evidence>
<dbReference type="GO" id="GO:0006954">
    <property type="term" value="P:inflammatory response"/>
    <property type="evidence" value="ECO:0007669"/>
    <property type="project" value="UniProtKB-KW"/>
</dbReference>
<comment type="subcellular location">
    <subcellularLocation>
        <location evidence="1">Membrane</location>
        <topology evidence="1">Single-pass membrane protein</topology>
    </subcellularLocation>
</comment>
<dbReference type="SUPFAM" id="SSF52047">
    <property type="entry name" value="RNI-like"/>
    <property type="match status" value="1"/>
</dbReference>
<dbReference type="Gene3D" id="3.40.50.10140">
    <property type="entry name" value="Toll/interleukin-1 receptor homology (TIR) domain"/>
    <property type="match status" value="1"/>
</dbReference>
<proteinExistence type="inferred from homology"/>
<reference evidence="11" key="2">
    <citation type="submission" date="2025-09" db="UniProtKB">
        <authorList>
            <consortium name="Ensembl"/>
        </authorList>
    </citation>
    <scope>IDENTIFICATION</scope>
</reference>
<dbReference type="Proteomes" id="UP000694557">
    <property type="component" value="Unassembled WGS sequence"/>
</dbReference>
<dbReference type="PROSITE" id="PS50104">
    <property type="entry name" value="TIR"/>
    <property type="match status" value="1"/>
</dbReference>
<organism evidence="11 12">
    <name type="scientific">Oncorhynchus kisutch</name>
    <name type="common">Coho salmon</name>
    <name type="synonym">Salmo kisutch</name>
    <dbReference type="NCBI Taxonomy" id="8019"/>
    <lineage>
        <taxon>Eukaryota</taxon>
        <taxon>Metazoa</taxon>
        <taxon>Chordata</taxon>
        <taxon>Craniata</taxon>
        <taxon>Vertebrata</taxon>
        <taxon>Euteleostomi</taxon>
        <taxon>Actinopterygii</taxon>
        <taxon>Neopterygii</taxon>
        <taxon>Teleostei</taxon>
        <taxon>Protacanthopterygii</taxon>
        <taxon>Salmoniformes</taxon>
        <taxon>Salmonidae</taxon>
        <taxon>Salmoninae</taxon>
        <taxon>Oncorhynchus</taxon>
    </lineage>
</organism>
<comment type="similarity">
    <text evidence="2">Belongs to the Toll-like receptor family.</text>
</comment>
<evidence type="ECO:0000256" key="1">
    <source>
        <dbReference type="ARBA" id="ARBA00004167"/>
    </source>
</evidence>
<feature type="domain" description="TIR" evidence="10">
    <location>
        <begin position="389"/>
        <end position="495"/>
    </location>
</feature>
<dbReference type="InterPro" id="IPR000157">
    <property type="entry name" value="TIR_dom"/>
</dbReference>
<dbReference type="InterPro" id="IPR035897">
    <property type="entry name" value="Toll_tir_struct_dom_sf"/>
</dbReference>
<keyword evidence="4" id="KW-0812">Transmembrane</keyword>
<dbReference type="PANTHER" id="PTHR24365">
    <property type="entry name" value="TOLL-LIKE RECEPTOR"/>
    <property type="match status" value="1"/>
</dbReference>
<keyword evidence="6" id="KW-0391">Immunity</keyword>
<dbReference type="GO" id="GO:0005886">
    <property type="term" value="C:plasma membrane"/>
    <property type="evidence" value="ECO:0007669"/>
    <property type="project" value="TreeGrafter"/>
</dbReference>
<sequence length="531" mass="59929">IDPETFHPTPTLESLDLSHNSLQNLTEQRYLLFIQNLRGLDLTSNLFHTINLGAEFCSLGNQYGHHLGALDQHRKRCVPIPHRPPEHFRHGYPHPSFSDTPRRDTFERGWLPFSSPWKPSVISSSTMTETSIIHMTCPSLPSGILQLDFSDCTLTDTVSSRVELQIAVDVQHMSSLRHLDLSLNSLVYSGQECHCQLVFSCLPNSTPTLDLQNNQISNVPEALLALDSLLALYLSTNRLRNLRVCAGFPHLKYLLLTENSLHAPSLTGLGACPVLRVLNTSRNPFTRSLRGFRDLGTFGTGLGSGHTGIQLLHWPRAYHCKGFQIQEISCNVGLLATAIWCPVVTVIIVMATLCHHLDVPWYLSMIWQGTQAKHHSRTQQVQPQDLEGVLFHSFMSYSQHNADGVNELRARGLHICRHERDFVPGKTIVENIIQCVEKSRRCVHPLWTLRPERVVLLRAVLLLPTKAMMCRHTYLEWPQDRGKHRLFWANLWATANTDTLYTTNTCLVSSETVCSPSTEPSLKVHPLKVAI</sequence>
<evidence type="ECO:0000256" key="9">
    <source>
        <dbReference type="ARBA" id="ARBA00023198"/>
    </source>
</evidence>
<dbReference type="GO" id="GO:0002224">
    <property type="term" value="P:toll-like receptor signaling pathway"/>
    <property type="evidence" value="ECO:0007669"/>
    <property type="project" value="TreeGrafter"/>
</dbReference>
<keyword evidence="7" id="KW-1133">Transmembrane helix</keyword>
<dbReference type="InterPro" id="IPR001611">
    <property type="entry name" value="Leu-rich_rpt"/>
</dbReference>
<dbReference type="PANTHER" id="PTHR24365:SF422">
    <property type="entry name" value="TOLL-LIKE RECEPTOR 6"/>
    <property type="match status" value="1"/>
</dbReference>
<dbReference type="GeneTree" id="ENSGT00940000162201"/>
<evidence type="ECO:0000313" key="12">
    <source>
        <dbReference type="Proteomes" id="UP000694557"/>
    </source>
</evidence>
<evidence type="ECO:0000256" key="6">
    <source>
        <dbReference type="ARBA" id="ARBA00022859"/>
    </source>
</evidence>
<dbReference type="GO" id="GO:0045087">
    <property type="term" value="P:innate immune response"/>
    <property type="evidence" value="ECO:0007669"/>
    <property type="project" value="UniProtKB-KW"/>
</dbReference>
<evidence type="ECO:0000256" key="2">
    <source>
        <dbReference type="ARBA" id="ARBA00009634"/>
    </source>
</evidence>
<keyword evidence="5" id="KW-0732">Signal</keyword>
<evidence type="ECO:0000256" key="4">
    <source>
        <dbReference type="ARBA" id="ARBA00022692"/>
    </source>
</evidence>
<dbReference type="AlphaFoldDB" id="A0A8C7CT28"/>
<accession>A0A8C7CT28</accession>
<keyword evidence="9" id="KW-0395">Inflammatory response</keyword>
<evidence type="ECO:0000256" key="3">
    <source>
        <dbReference type="ARBA" id="ARBA00022588"/>
    </source>
</evidence>
<keyword evidence="8" id="KW-0472">Membrane</keyword>
<keyword evidence="12" id="KW-1185">Reference proteome</keyword>
<evidence type="ECO:0000256" key="8">
    <source>
        <dbReference type="ARBA" id="ARBA00023136"/>
    </source>
</evidence>